<dbReference type="Pfam" id="PF22751">
    <property type="entry name" value="DUF488-N3a"/>
    <property type="match status" value="1"/>
</dbReference>
<feature type="domain" description="DUF488" evidence="1">
    <location>
        <begin position="6"/>
        <end position="125"/>
    </location>
</feature>
<name>A0A7M2WY54_9BACT</name>
<organism evidence="2 3">
    <name type="scientific">Humisphaera borealis</name>
    <dbReference type="NCBI Taxonomy" id="2807512"/>
    <lineage>
        <taxon>Bacteria</taxon>
        <taxon>Pseudomonadati</taxon>
        <taxon>Planctomycetota</taxon>
        <taxon>Phycisphaerae</taxon>
        <taxon>Tepidisphaerales</taxon>
        <taxon>Tepidisphaeraceae</taxon>
        <taxon>Humisphaera</taxon>
    </lineage>
</organism>
<dbReference type="Proteomes" id="UP000593765">
    <property type="component" value="Chromosome"/>
</dbReference>
<accession>A0A7M2WY54</accession>
<dbReference type="RefSeq" id="WP_206293486.1">
    <property type="nucleotide sequence ID" value="NZ_CP063458.1"/>
</dbReference>
<proteinExistence type="predicted"/>
<dbReference type="PANTHER" id="PTHR36849:SF1">
    <property type="entry name" value="CYTOPLASMIC PROTEIN"/>
    <property type="match status" value="1"/>
</dbReference>
<dbReference type="PANTHER" id="PTHR36849">
    <property type="entry name" value="CYTOPLASMIC PROTEIN-RELATED"/>
    <property type="match status" value="1"/>
</dbReference>
<dbReference type="AlphaFoldDB" id="A0A7M2WY54"/>
<evidence type="ECO:0000259" key="1">
    <source>
        <dbReference type="Pfam" id="PF22751"/>
    </source>
</evidence>
<protein>
    <submittedName>
        <fullName evidence="2">DUF488 family protein</fullName>
    </submittedName>
</protein>
<evidence type="ECO:0000313" key="3">
    <source>
        <dbReference type="Proteomes" id="UP000593765"/>
    </source>
</evidence>
<sequence length="133" mass="15040">MATQPIHTRRWNDPPAAADEGTRILVTRYRPRGVAKADETWDEWDPALGPSKELHAAAYGKGMLAIPWETYRTLYLREMRLQKDRIAALAKRVAAGETLTLICSSACDRESRCHRSLLRELIEKALTPPDPTD</sequence>
<dbReference type="KEGG" id="hbs:IPV69_03285"/>
<dbReference type="InterPro" id="IPR054495">
    <property type="entry name" value="DUF488-N3a"/>
</dbReference>
<evidence type="ECO:0000313" key="2">
    <source>
        <dbReference type="EMBL" id="QOV90405.1"/>
    </source>
</evidence>
<dbReference type="EMBL" id="CP063458">
    <property type="protein sequence ID" value="QOV90405.1"/>
    <property type="molecule type" value="Genomic_DNA"/>
</dbReference>
<keyword evidence="3" id="KW-1185">Reference proteome</keyword>
<gene>
    <name evidence="2" type="ORF">IPV69_03285</name>
</gene>
<dbReference type="InterPro" id="IPR052552">
    <property type="entry name" value="YeaO-like"/>
</dbReference>
<reference evidence="2 3" key="1">
    <citation type="submission" date="2020-10" db="EMBL/GenBank/DDBJ databases">
        <title>Wide distribution of Phycisphaera-like planctomycetes from WD2101 soil group in peatlands and genome analysis of the first cultivated representative.</title>
        <authorList>
            <person name="Dedysh S.N."/>
            <person name="Beletsky A.V."/>
            <person name="Ivanova A."/>
            <person name="Kulichevskaya I.S."/>
            <person name="Suzina N.E."/>
            <person name="Philippov D.A."/>
            <person name="Rakitin A.L."/>
            <person name="Mardanov A.V."/>
            <person name="Ravin N.V."/>
        </authorList>
    </citation>
    <scope>NUCLEOTIDE SEQUENCE [LARGE SCALE GENOMIC DNA]</scope>
    <source>
        <strain evidence="2 3">M1803</strain>
    </source>
</reference>